<dbReference type="EMBL" id="KZ852058">
    <property type="protein sequence ID" value="RDH30848.1"/>
    <property type="molecule type" value="Genomic_DNA"/>
</dbReference>
<gene>
    <name evidence="1" type="ORF">BDQ94DRAFT_148081</name>
</gene>
<evidence type="ECO:0000313" key="2">
    <source>
        <dbReference type="Proteomes" id="UP000253729"/>
    </source>
</evidence>
<keyword evidence="2" id="KW-1185">Reference proteome</keyword>
<organism evidence="1 2">
    <name type="scientific">Aspergillus welwitschiae</name>
    <dbReference type="NCBI Taxonomy" id="1341132"/>
    <lineage>
        <taxon>Eukaryota</taxon>
        <taxon>Fungi</taxon>
        <taxon>Dikarya</taxon>
        <taxon>Ascomycota</taxon>
        <taxon>Pezizomycotina</taxon>
        <taxon>Eurotiomycetes</taxon>
        <taxon>Eurotiomycetidae</taxon>
        <taxon>Eurotiales</taxon>
        <taxon>Aspergillaceae</taxon>
        <taxon>Aspergillus</taxon>
        <taxon>Aspergillus subgen. Circumdati</taxon>
    </lineage>
</organism>
<name>A0A3F3PVG4_9EURO</name>
<dbReference type="SUPFAM" id="SSF48403">
    <property type="entry name" value="Ankyrin repeat"/>
    <property type="match status" value="1"/>
</dbReference>
<protein>
    <submittedName>
        <fullName evidence="1">Uncharacterized protein</fullName>
    </submittedName>
</protein>
<dbReference type="AlphaFoldDB" id="A0A3F3PVG4"/>
<dbReference type="Proteomes" id="UP000253729">
    <property type="component" value="Unassembled WGS sequence"/>
</dbReference>
<dbReference type="GeneID" id="38135493"/>
<dbReference type="RefSeq" id="XP_026623870.1">
    <property type="nucleotide sequence ID" value="XM_026767137.1"/>
</dbReference>
<accession>A0A3F3PVG4</accession>
<evidence type="ECO:0000313" key="1">
    <source>
        <dbReference type="EMBL" id="RDH30848.1"/>
    </source>
</evidence>
<dbReference type="Gene3D" id="1.25.40.20">
    <property type="entry name" value="Ankyrin repeat-containing domain"/>
    <property type="match status" value="1"/>
</dbReference>
<dbReference type="STRING" id="1341132.A0A3F3PVG4"/>
<proteinExistence type="predicted"/>
<reference evidence="1 2" key="1">
    <citation type="submission" date="2018-07" db="EMBL/GenBank/DDBJ databases">
        <title>The genomes of Aspergillus section Nigri reveals drivers in fungal speciation.</title>
        <authorList>
            <consortium name="DOE Joint Genome Institute"/>
            <person name="Vesth T.C."/>
            <person name="Nybo J."/>
            <person name="Theobald S."/>
            <person name="Brandl J."/>
            <person name="Frisvad J.C."/>
            <person name="Nielsen K.F."/>
            <person name="Lyhne E.K."/>
            <person name="Kogle M.E."/>
            <person name="Kuo A."/>
            <person name="Riley R."/>
            <person name="Clum A."/>
            <person name="Nolan M."/>
            <person name="Lipzen A."/>
            <person name="Salamov A."/>
            <person name="Henrissat B."/>
            <person name="Wiebenga A."/>
            <person name="De vries R.P."/>
            <person name="Grigoriev I.V."/>
            <person name="Mortensen U.H."/>
            <person name="Andersen M.R."/>
            <person name="Baker S.E."/>
        </authorList>
    </citation>
    <scope>NUCLEOTIDE SEQUENCE [LARGE SCALE GENOMIC DNA]</scope>
    <source>
        <strain evidence="1 2">CBS 139.54b</strain>
    </source>
</reference>
<sequence length="98" mass="11244">MDYRNPAALVEAARAGNTDDVWLLLTRSNRIEITEQNSRTPLRLAAANGYDGVVMVHLDRAATTETRYTLGRRPVMQQMGMRLLGEEHRDNRARFRDE</sequence>
<dbReference type="InterPro" id="IPR036770">
    <property type="entry name" value="Ankyrin_rpt-contain_sf"/>
</dbReference>